<dbReference type="EMBL" id="JBBXMP010000009">
    <property type="protein sequence ID" value="KAL0070045.1"/>
    <property type="molecule type" value="Genomic_DNA"/>
</dbReference>
<accession>A0ABR3A962</accession>
<dbReference type="InterPro" id="IPR032675">
    <property type="entry name" value="LRR_dom_sf"/>
</dbReference>
<dbReference type="Gene3D" id="3.80.10.10">
    <property type="entry name" value="Ribonuclease Inhibitor"/>
    <property type="match status" value="1"/>
</dbReference>
<dbReference type="SUPFAM" id="SSF52047">
    <property type="entry name" value="RNI-like"/>
    <property type="match status" value="1"/>
</dbReference>
<dbReference type="Proteomes" id="UP001437256">
    <property type="component" value="Unassembled WGS sequence"/>
</dbReference>
<sequence length="451" mass="49924">MVEPGLSNGQSAIVSAHLLELMDLLAKYSCRWKTLSFGPGVSVSHQQLFDQLTADDAPLLERLYAEDSNLFADIHLFYPPGLWNNNPPQTGTPSPTTVANFVSKISSLRYLHLQQGSILTLGFPLGWSRLAELSLNFLPLDNNSPASSPHVLLQTIAQACPALIVLTLRAYLPVGEVGNAVTAVTAPIEWTSLQELNISLDGLFCDYATPDGEPNTDAPFLFLPYIKHIYDCIVTPQLLRLYIQLGHRHGRDPTSDDILPFHRLIKSSPRLMNLQIGGYHILKPEALAQCLQSSSLLDTLILLPERSPSRRRRALGPRPDSEAISPISDWVPRLLSSLNNLSGSCGCPNLKLFDIGRCGEYDNLKSILDFLQSESRISRLKLLKADMGELWGGRALAMTSNASLIETLRTVQGISLDLKWKEIEPPSENYGRRNPRIGLPDNIYDLAMPYP</sequence>
<protein>
    <submittedName>
        <fullName evidence="1">Uncharacterized protein</fullName>
    </submittedName>
</protein>
<keyword evidence="2" id="KW-1185">Reference proteome</keyword>
<comment type="caution">
    <text evidence="1">The sequence shown here is derived from an EMBL/GenBank/DDBJ whole genome shotgun (WGS) entry which is preliminary data.</text>
</comment>
<reference evidence="1 2" key="1">
    <citation type="submission" date="2024-05" db="EMBL/GenBank/DDBJ databases">
        <title>A draft genome resource for the thread blight pathogen Marasmius tenuissimus strain MS-2.</title>
        <authorList>
            <person name="Yulfo-Soto G.E."/>
            <person name="Baruah I.K."/>
            <person name="Amoako-Attah I."/>
            <person name="Bukari Y."/>
            <person name="Meinhardt L.W."/>
            <person name="Bailey B.A."/>
            <person name="Cohen S.P."/>
        </authorList>
    </citation>
    <scope>NUCLEOTIDE SEQUENCE [LARGE SCALE GENOMIC DNA]</scope>
    <source>
        <strain evidence="1 2">MS-2</strain>
    </source>
</reference>
<evidence type="ECO:0000313" key="1">
    <source>
        <dbReference type="EMBL" id="KAL0070045.1"/>
    </source>
</evidence>
<proteinExistence type="predicted"/>
<gene>
    <name evidence="1" type="ORF">AAF712_002942</name>
</gene>
<organism evidence="1 2">
    <name type="scientific">Marasmius tenuissimus</name>
    <dbReference type="NCBI Taxonomy" id="585030"/>
    <lineage>
        <taxon>Eukaryota</taxon>
        <taxon>Fungi</taxon>
        <taxon>Dikarya</taxon>
        <taxon>Basidiomycota</taxon>
        <taxon>Agaricomycotina</taxon>
        <taxon>Agaricomycetes</taxon>
        <taxon>Agaricomycetidae</taxon>
        <taxon>Agaricales</taxon>
        <taxon>Marasmiineae</taxon>
        <taxon>Marasmiaceae</taxon>
        <taxon>Marasmius</taxon>
    </lineage>
</organism>
<evidence type="ECO:0000313" key="2">
    <source>
        <dbReference type="Proteomes" id="UP001437256"/>
    </source>
</evidence>
<name>A0ABR3A962_9AGAR</name>